<proteinExistence type="predicted"/>
<evidence type="ECO:0000256" key="1">
    <source>
        <dbReference type="SAM" id="SignalP"/>
    </source>
</evidence>
<feature type="chain" id="PRO_5021276590" evidence="1">
    <location>
        <begin position="24"/>
        <end position="330"/>
    </location>
</feature>
<accession>A0A502DH90</accession>
<keyword evidence="1" id="KW-0732">Signal</keyword>
<dbReference type="PROSITE" id="PS51257">
    <property type="entry name" value="PROKAR_LIPOPROTEIN"/>
    <property type="match status" value="1"/>
</dbReference>
<dbReference type="EMBL" id="RCZI01000010">
    <property type="protein sequence ID" value="TPG23461.1"/>
    <property type="molecule type" value="Genomic_DNA"/>
</dbReference>
<feature type="signal peptide" evidence="1">
    <location>
        <begin position="1"/>
        <end position="23"/>
    </location>
</feature>
<dbReference type="Proteomes" id="UP000319212">
    <property type="component" value="Unassembled WGS sequence"/>
</dbReference>
<organism evidence="2 3">
    <name type="scientific">Variovorax guangxiensis</name>
    <dbReference type="NCBI Taxonomy" id="1775474"/>
    <lineage>
        <taxon>Bacteria</taxon>
        <taxon>Pseudomonadati</taxon>
        <taxon>Pseudomonadota</taxon>
        <taxon>Betaproteobacteria</taxon>
        <taxon>Burkholderiales</taxon>
        <taxon>Comamonadaceae</taxon>
        <taxon>Variovorax</taxon>
    </lineage>
</organism>
<evidence type="ECO:0000313" key="2">
    <source>
        <dbReference type="EMBL" id="TPG23461.1"/>
    </source>
</evidence>
<dbReference type="AlphaFoldDB" id="A0A502DH90"/>
<dbReference type="OrthoDB" id="9975312at2"/>
<reference evidence="2 3" key="1">
    <citation type="journal article" date="2019" name="Environ. Microbiol.">
        <title>Species interactions and distinct microbial communities in high Arctic permafrost affected cryosols are associated with the CH4 and CO2 gas fluxes.</title>
        <authorList>
            <person name="Altshuler I."/>
            <person name="Hamel J."/>
            <person name="Turney S."/>
            <person name="Magnuson E."/>
            <person name="Levesque R."/>
            <person name="Greer C."/>
            <person name="Whyte L.G."/>
        </authorList>
    </citation>
    <scope>NUCLEOTIDE SEQUENCE [LARGE SCALE GENOMIC DNA]</scope>
    <source>
        <strain evidence="2 3">S06.C</strain>
    </source>
</reference>
<name>A0A502DH90_9BURK</name>
<protein>
    <submittedName>
        <fullName evidence="2">Uncharacterized protein</fullName>
    </submittedName>
</protein>
<gene>
    <name evidence="2" type="ORF">EAH82_20570</name>
</gene>
<comment type="caution">
    <text evidence="2">The sequence shown here is derived from an EMBL/GenBank/DDBJ whole genome shotgun (WGS) entry which is preliminary data.</text>
</comment>
<dbReference type="RefSeq" id="WP_140839720.1">
    <property type="nucleotide sequence ID" value="NZ_RCZI01000010.1"/>
</dbReference>
<sequence>MNIVRTFKVACLTFLVATLAACGDPKISAVKGTRLRGDEFTVGETLGKVKECKSADWSSELVNNVTIVTHTCTIAIDDSVFRMSKEKALRDLRDAERVSVQSYNEAVTRATAQLEGYKRQDGAYTADLTGKLEQIDRDIAALDQPFVFVRRFLGQTEEMTKKADEESRARRRVEYAELKERLLREIDSSKSSDHRNIEESKRILENYTSWDDKYAAAVTQTREALKKEIDARYDKDHVVQVKTSFKYREGALAELVYAGIVIDGQKRGSTIPVYLMDPKRMGEFIAYMTKDGFGMDVFGRYDESFPIQADYGDSTSYAQGYKYKGQVAAN</sequence>
<evidence type="ECO:0000313" key="3">
    <source>
        <dbReference type="Proteomes" id="UP000319212"/>
    </source>
</evidence>